<evidence type="ECO:0000313" key="14">
    <source>
        <dbReference type="Proteomes" id="UP000566819"/>
    </source>
</evidence>
<evidence type="ECO:0000256" key="3">
    <source>
        <dbReference type="ARBA" id="ARBA00006462"/>
    </source>
</evidence>
<name>A0A8H4QFT3_9HELO</name>
<dbReference type="InterPro" id="IPR026050">
    <property type="entry name" value="C1GALT1/C1GALT1_chp1"/>
</dbReference>
<evidence type="ECO:0000259" key="12">
    <source>
        <dbReference type="Pfam" id="PF02434"/>
    </source>
</evidence>
<dbReference type="OrthoDB" id="414175at2759"/>
<dbReference type="EMBL" id="JAAMPI010002760">
    <property type="protein sequence ID" value="KAF4609607.1"/>
    <property type="molecule type" value="Genomic_DNA"/>
</dbReference>
<dbReference type="GO" id="GO:0016263">
    <property type="term" value="F:glycoprotein-N-acetylgalactosamine 3-beta-galactosyltransferase activity"/>
    <property type="evidence" value="ECO:0007669"/>
    <property type="project" value="UniProtKB-EC"/>
</dbReference>
<dbReference type="AlphaFoldDB" id="A0A8H4QFT3"/>
<organism evidence="13 14">
    <name type="scientific">Cudoniella acicularis</name>
    <dbReference type="NCBI Taxonomy" id="354080"/>
    <lineage>
        <taxon>Eukaryota</taxon>
        <taxon>Fungi</taxon>
        <taxon>Dikarya</taxon>
        <taxon>Ascomycota</taxon>
        <taxon>Pezizomycotina</taxon>
        <taxon>Leotiomycetes</taxon>
        <taxon>Helotiales</taxon>
        <taxon>Tricladiaceae</taxon>
        <taxon>Cudoniella</taxon>
    </lineage>
</organism>
<proteinExistence type="inferred from homology"/>
<keyword evidence="11" id="KW-0472">Membrane</keyword>
<evidence type="ECO:0000256" key="8">
    <source>
        <dbReference type="ARBA" id="ARBA00022741"/>
    </source>
</evidence>
<evidence type="ECO:0000256" key="11">
    <source>
        <dbReference type="ARBA" id="ARBA00023136"/>
    </source>
</evidence>
<dbReference type="Pfam" id="PF02434">
    <property type="entry name" value="Fringe"/>
    <property type="match status" value="1"/>
</dbReference>
<protein>
    <recommendedName>
        <fullName evidence="4">N-acetylgalactosaminide beta-1,3-galactosyltransferase</fullName>
        <ecNumber evidence="4">2.4.1.122</ecNumber>
    </recommendedName>
</protein>
<dbReference type="PANTHER" id="PTHR23033:SF47">
    <property type="entry name" value="APPLE DOMAIN-CONTAINING PROTEIN-RELATED"/>
    <property type="match status" value="1"/>
</dbReference>
<dbReference type="PANTHER" id="PTHR23033">
    <property type="entry name" value="BETA1,3-GALACTOSYLTRANSFERASE"/>
    <property type="match status" value="1"/>
</dbReference>
<feature type="domain" description="Fringe-like glycosyltransferase" evidence="12">
    <location>
        <begin position="15"/>
        <end position="53"/>
    </location>
</feature>
<dbReference type="GO" id="GO:0000166">
    <property type="term" value="F:nucleotide binding"/>
    <property type="evidence" value="ECO:0007669"/>
    <property type="project" value="UniProtKB-KW"/>
</dbReference>
<comment type="similarity">
    <text evidence="3">Belongs to the glycosyltransferase 31 family. Beta3-Gal-T subfamily.</text>
</comment>
<comment type="subcellular location">
    <subcellularLocation>
        <location evidence="1">Membrane</location>
        <topology evidence="1">Single-pass type II membrane protein</topology>
    </subcellularLocation>
</comment>
<evidence type="ECO:0000256" key="10">
    <source>
        <dbReference type="ARBA" id="ARBA00022989"/>
    </source>
</evidence>
<evidence type="ECO:0000256" key="4">
    <source>
        <dbReference type="ARBA" id="ARBA00012557"/>
    </source>
</evidence>
<keyword evidence="5" id="KW-0328">Glycosyltransferase</keyword>
<dbReference type="GO" id="GO:0016020">
    <property type="term" value="C:membrane"/>
    <property type="evidence" value="ECO:0007669"/>
    <property type="project" value="UniProtKB-SubCell"/>
</dbReference>
<dbReference type="Gene3D" id="3.90.550.50">
    <property type="match status" value="1"/>
</dbReference>
<reference evidence="13 14" key="1">
    <citation type="submission" date="2020-03" db="EMBL/GenBank/DDBJ databases">
        <title>Draft Genome Sequence of Cudoniella acicularis.</title>
        <authorList>
            <person name="Buettner E."/>
            <person name="Kellner H."/>
        </authorList>
    </citation>
    <scope>NUCLEOTIDE SEQUENCE [LARGE SCALE GENOMIC DNA]</scope>
    <source>
        <strain evidence="13 14">DSM 108380</strain>
    </source>
</reference>
<dbReference type="EC" id="2.4.1.122" evidence="4"/>
<keyword evidence="6" id="KW-0808">Transferase</keyword>
<evidence type="ECO:0000313" key="13">
    <source>
        <dbReference type="EMBL" id="KAF4609607.1"/>
    </source>
</evidence>
<evidence type="ECO:0000256" key="7">
    <source>
        <dbReference type="ARBA" id="ARBA00022692"/>
    </source>
</evidence>
<gene>
    <name evidence="13" type="ORF">G7Y89_g15848</name>
</gene>
<keyword evidence="14" id="KW-1185">Reference proteome</keyword>
<keyword evidence="8" id="KW-0547">Nucleotide-binding</keyword>
<dbReference type="InterPro" id="IPR003378">
    <property type="entry name" value="Fringe-like_glycosylTrfase"/>
</dbReference>
<comment type="pathway">
    <text evidence="2">Protein modification; protein glycosylation.</text>
</comment>
<keyword evidence="9" id="KW-0735">Signal-anchor</keyword>
<evidence type="ECO:0000256" key="9">
    <source>
        <dbReference type="ARBA" id="ARBA00022968"/>
    </source>
</evidence>
<evidence type="ECO:0000256" key="5">
    <source>
        <dbReference type="ARBA" id="ARBA00022676"/>
    </source>
</evidence>
<dbReference type="Gene3D" id="3.50.4.10">
    <property type="entry name" value="Hepatocyte Growth Factor"/>
    <property type="match status" value="1"/>
</dbReference>
<keyword evidence="10" id="KW-1133">Transmembrane helix</keyword>
<evidence type="ECO:0000256" key="2">
    <source>
        <dbReference type="ARBA" id="ARBA00004922"/>
    </source>
</evidence>
<keyword evidence="7" id="KW-0812">Transmembrane</keyword>
<accession>A0A8H4QFT3</accession>
<sequence length="287" mass="33223">MKRKIWEMIRDGQIEGKKWFVFIDTDTYVEWDNLLALLEHFDPSKKIFIGSPVWLPKLEFAHGGSAYVLSYGALEALNKPSKELEEEGPMYSQYGVNVTALCCGDEALAVALKQKGVRLKGYWPMFNGEVPSTLAFGRELWCEPVISLHHVSGKYMEDLRGWVEDWKARTMNMSPLLFKDLFAYISPLLTATREDWENIEEAPPENTKTSYKSFEYCKAACEADKRCFQFVFHGTTCALSHTIRLGRERLPENEGDDRYFSGWNMERIREWTSKTECENAHWVQSNP</sequence>
<dbReference type="Proteomes" id="UP000566819">
    <property type="component" value="Unassembled WGS sequence"/>
</dbReference>
<evidence type="ECO:0000256" key="1">
    <source>
        <dbReference type="ARBA" id="ARBA00004606"/>
    </source>
</evidence>
<comment type="caution">
    <text evidence="13">The sequence shown here is derived from an EMBL/GenBank/DDBJ whole genome shotgun (WGS) entry which is preliminary data.</text>
</comment>
<evidence type="ECO:0000256" key="6">
    <source>
        <dbReference type="ARBA" id="ARBA00022679"/>
    </source>
</evidence>